<dbReference type="EMBL" id="JACCCF010000001">
    <property type="protein sequence ID" value="NYE44434.1"/>
    <property type="molecule type" value="Genomic_DNA"/>
</dbReference>
<evidence type="ECO:0000313" key="2">
    <source>
        <dbReference type="Proteomes" id="UP000530403"/>
    </source>
</evidence>
<sequence>MGIEPLMAFDLTDQYIVEVRMGPRDARPTSVCRQARPLYPDYLC</sequence>
<dbReference type="Proteomes" id="UP000530403">
    <property type="component" value="Unassembled WGS sequence"/>
</dbReference>
<accession>A0A7Y9HH34</accession>
<reference evidence="1 2" key="1">
    <citation type="submission" date="2020-07" db="EMBL/GenBank/DDBJ databases">
        <title>Sequencing the genomes of 1000 actinobacteria strains.</title>
        <authorList>
            <person name="Klenk H.-P."/>
        </authorList>
    </citation>
    <scope>NUCLEOTIDE SEQUENCE [LARGE SCALE GENOMIC DNA]</scope>
    <source>
        <strain evidence="1 2">DSM 41455</strain>
    </source>
</reference>
<evidence type="ECO:0000313" key="1">
    <source>
        <dbReference type="EMBL" id="NYE44434.1"/>
    </source>
</evidence>
<comment type="caution">
    <text evidence="1">The sequence shown here is derived from an EMBL/GenBank/DDBJ whole genome shotgun (WGS) entry which is preliminary data.</text>
</comment>
<name>A0A7Y9HH34_9ACTN</name>
<dbReference type="AlphaFoldDB" id="A0A7Y9HH34"/>
<proteinExistence type="predicted"/>
<protein>
    <submittedName>
        <fullName evidence="1">Uncharacterized protein</fullName>
    </submittedName>
</protein>
<gene>
    <name evidence="1" type="ORF">HEB29_005445</name>
</gene>
<organism evidence="1 2">
    <name type="scientific">Streptomyces fulvorobeus</name>
    <dbReference type="NCBI Taxonomy" id="284028"/>
    <lineage>
        <taxon>Bacteria</taxon>
        <taxon>Bacillati</taxon>
        <taxon>Actinomycetota</taxon>
        <taxon>Actinomycetes</taxon>
        <taxon>Kitasatosporales</taxon>
        <taxon>Streptomycetaceae</taxon>
        <taxon>Streptomyces</taxon>
    </lineage>
</organism>